<comment type="similarity">
    <text evidence="1">Belongs to the glycosyltransferase 47 family.</text>
</comment>
<sequence length="421" mass="47367">MCASVVWSDSPLVVAYRAQREKVLGALGRYRFYVYAGPAVDAVTVSVIEGRRRHEIAEETAEVWVHRALLASSRRTLDPWEAEVFFVPAYLRLASRAKVETMLGNVTASPWFRRRGGRDHVFGYSSWNPATARQIGMDLVSRALPVSFRGAFEVNPAWVQVSSRDRESLDRIIAMPYVVDAQLFFGEGHSFEKDISVFFAARDRPNAIKWGNCDRSKAAGLSNLDDRASIHVHRRLVSMEKFASSMHRAEYCLVMCGDTPTSRRLFDAIVAGCVPLVVGTRLEGRCESPCKSGWGWFVSGPDHPHLPFHDIYVDYTVFPRVDEARFYENPRAAVRAALVLVSPQRHAHLVAYMREISDDLVYGYGHFSTSTHFGRAPANLMDTAVLRNRREDNNSILLRPDFFNDDDKTPASHEVGSGPVL</sequence>
<dbReference type="Proteomes" id="UP001230188">
    <property type="component" value="Unassembled WGS sequence"/>
</dbReference>
<dbReference type="PANTHER" id="PTHR11062:SF281">
    <property type="entry name" value="EXOSTOSIN-LIKE 2"/>
    <property type="match status" value="1"/>
</dbReference>
<comment type="caution">
    <text evidence="3">The sequence shown here is derived from an EMBL/GenBank/DDBJ whole genome shotgun (WGS) entry which is preliminary data.</text>
</comment>
<dbReference type="Pfam" id="PF03016">
    <property type="entry name" value="Exostosin_GT47"/>
    <property type="match status" value="1"/>
</dbReference>
<name>A0AAD7UK36_9STRA</name>
<dbReference type="InterPro" id="IPR004263">
    <property type="entry name" value="Exostosin"/>
</dbReference>
<protein>
    <recommendedName>
        <fullName evidence="2">Exostosin GT47 domain-containing protein</fullName>
    </recommendedName>
</protein>
<keyword evidence="4" id="KW-1185">Reference proteome</keyword>
<dbReference type="PANTHER" id="PTHR11062">
    <property type="entry name" value="EXOSTOSIN HEPARAN SULFATE GLYCOSYLTRANSFERASE -RELATED"/>
    <property type="match status" value="1"/>
</dbReference>
<feature type="domain" description="Exostosin GT47" evidence="2">
    <location>
        <begin position="33"/>
        <end position="317"/>
    </location>
</feature>
<reference evidence="3" key="1">
    <citation type="submission" date="2023-01" db="EMBL/GenBank/DDBJ databases">
        <title>Metagenome sequencing of chrysophaentin producing Chrysophaeum taylorii.</title>
        <authorList>
            <person name="Davison J."/>
            <person name="Bewley C."/>
        </authorList>
    </citation>
    <scope>NUCLEOTIDE SEQUENCE</scope>
    <source>
        <strain evidence="3">NIES-1699</strain>
    </source>
</reference>
<evidence type="ECO:0000259" key="2">
    <source>
        <dbReference type="Pfam" id="PF03016"/>
    </source>
</evidence>
<evidence type="ECO:0000313" key="3">
    <source>
        <dbReference type="EMBL" id="KAJ8609963.1"/>
    </source>
</evidence>
<dbReference type="InterPro" id="IPR040911">
    <property type="entry name" value="Exostosin_GT47"/>
</dbReference>
<dbReference type="EMBL" id="JAQMWT010000125">
    <property type="protein sequence ID" value="KAJ8609963.1"/>
    <property type="molecule type" value="Genomic_DNA"/>
</dbReference>
<organism evidence="3 4">
    <name type="scientific">Chrysophaeum taylorii</name>
    <dbReference type="NCBI Taxonomy" id="2483200"/>
    <lineage>
        <taxon>Eukaryota</taxon>
        <taxon>Sar</taxon>
        <taxon>Stramenopiles</taxon>
        <taxon>Ochrophyta</taxon>
        <taxon>Pelagophyceae</taxon>
        <taxon>Pelagomonadales</taxon>
        <taxon>Pelagomonadaceae</taxon>
        <taxon>Chrysophaeum</taxon>
    </lineage>
</organism>
<accession>A0AAD7UK36</accession>
<dbReference type="AlphaFoldDB" id="A0AAD7UK36"/>
<evidence type="ECO:0000313" key="4">
    <source>
        <dbReference type="Proteomes" id="UP001230188"/>
    </source>
</evidence>
<proteinExistence type="inferred from homology"/>
<gene>
    <name evidence="3" type="ORF">CTAYLR_008078</name>
</gene>
<dbReference type="GO" id="GO:0016757">
    <property type="term" value="F:glycosyltransferase activity"/>
    <property type="evidence" value="ECO:0007669"/>
    <property type="project" value="InterPro"/>
</dbReference>
<evidence type="ECO:0000256" key="1">
    <source>
        <dbReference type="ARBA" id="ARBA00010271"/>
    </source>
</evidence>